<feature type="compositionally biased region" description="Low complexity" evidence="5">
    <location>
        <begin position="300"/>
        <end position="318"/>
    </location>
</feature>
<feature type="region of interest" description="Disordered" evidence="5">
    <location>
        <begin position="828"/>
        <end position="865"/>
    </location>
</feature>
<reference evidence="7 8" key="1">
    <citation type="journal article" date="2018" name="Mycol. Prog.">
        <title>Coniella lustricola, a new species from submerged detritus.</title>
        <authorList>
            <person name="Raudabaugh D.B."/>
            <person name="Iturriaga T."/>
            <person name="Carver A."/>
            <person name="Mondo S."/>
            <person name="Pangilinan J."/>
            <person name="Lipzen A."/>
            <person name="He G."/>
            <person name="Amirebrahimi M."/>
            <person name="Grigoriev I.V."/>
            <person name="Miller A.N."/>
        </authorList>
    </citation>
    <scope>NUCLEOTIDE SEQUENCE [LARGE SCALE GENOMIC DNA]</scope>
    <source>
        <strain evidence="7 8">B22-T-1</strain>
    </source>
</reference>
<gene>
    <name evidence="7" type="ORF">BD289DRAFT_295481</name>
</gene>
<comment type="similarity">
    <text evidence="1">Belongs to the sirtuin family. Class I subfamily.</text>
</comment>
<feature type="region of interest" description="Disordered" evidence="5">
    <location>
        <begin position="1279"/>
        <end position="1305"/>
    </location>
</feature>
<feature type="compositionally biased region" description="Polar residues" evidence="5">
    <location>
        <begin position="1018"/>
        <end position="1027"/>
    </location>
</feature>
<dbReference type="InParanoid" id="A0A2T3A4T6"/>
<proteinExistence type="inferred from homology"/>
<dbReference type="OrthoDB" id="2919105at2759"/>
<keyword evidence="2" id="KW-0808">Transferase</keyword>
<feature type="compositionally biased region" description="Polar residues" evidence="5">
    <location>
        <begin position="157"/>
        <end position="167"/>
    </location>
</feature>
<feature type="compositionally biased region" description="Polar residues" evidence="5">
    <location>
        <begin position="981"/>
        <end position="992"/>
    </location>
</feature>
<dbReference type="EMBL" id="KZ678469">
    <property type="protein sequence ID" value="PSR82836.1"/>
    <property type="molecule type" value="Genomic_DNA"/>
</dbReference>
<feature type="compositionally biased region" description="Basic and acidic residues" evidence="5">
    <location>
        <begin position="845"/>
        <end position="856"/>
    </location>
</feature>
<name>A0A2T3A4T6_9PEZI</name>
<feature type="region of interest" description="Disordered" evidence="5">
    <location>
        <begin position="1172"/>
        <end position="1208"/>
    </location>
</feature>
<evidence type="ECO:0000256" key="3">
    <source>
        <dbReference type="ARBA" id="ARBA00023027"/>
    </source>
</evidence>
<dbReference type="PROSITE" id="PS50305">
    <property type="entry name" value="SIRTUIN"/>
    <property type="match status" value="1"/>
</dbReference>
<protein>
    <recommendedName>
        <fullName evidence="6">Deacetylase sirtuin-type domain-containing protein</fullName>
    </recommendedName>
</protein>
<feature type="region of interest" description="Disordered" evidence="5">
    <location>
        <begin position="551"/>
        <end position="599"/>
    </location>
</feature>
<feature type="compositionally biased region" description="Acidic residues" evidence="5">
    <location>
        <begin position="341"/>
        <end position="354"/>
    </location>
</feature>
<feature type="domain" description="Deacetylase sirtuin-type" evidence="6">
    <location>
        <begin position="7"/>
        <end position="762"/>
    </location>
</feature>
<feature type="compositionally biased region" description="Basic residues" evidence="5">
    <location>
        <begin position="929"/>
        <end position="939"/>
    </location>
</feature>
<dbReference type="STRING" id="2025994.A0A2T3A4T6"/>
<feature type="region of interest" description="Disordered" evidence="5">
    <location>
        <begin position="766"/>
        <end position="814"/>
    </location>
</feature>
<feature type="region of interest" description="Disordered" evidence="5">
    <location>
        <begin position="884"/>
        <end position="1041"/>
    </location>
</feature>
<dbReference type="GO" id="GO:0005634">
    <property type="term" value="C:nucleus"/>
    <property type="evidence" value="ECO:0007669"/>
    <property type="project" value="TreeGrafter"/>
</dbReference>
<comment type="caution">
    <text evidence="4">Lacks conserved residue(s) required for the propagation of feature annotation.</text>
</comment>
<feature type="compositionally biased region" description="Basic and acidic residues" evidence="5">
    <location>
        <begin position="218"/>
        <end position="227"/>
    </location>
</feature>
<feature type="region of interest" description="Disordered" evidence="5">
    <location>
        <begin position="211"/>
        <end position="365"/>
    </location>
</feature>
<feature type="compositionally biased region" description="Low complexity" evidence="5">
    <location>
        <begin position="903"/>
        <end position="926"/>
    </location>
</feature>
<dbReference type="GO" id="GO:0017136">
    <property type="term" value="F:histone deacetylase activity, NAD-dependent"/>
    <property type="evidence" value="ECO:0007669"/>
    <property type="project" value="TreeGrafter"/>
</dbReference>
<evidence type="ECO:0000256" key="5">
    <source>
        <dbReference type="SAM" id="MobiDB-lite"/>
    </source>
</evidence>
<feature type="compositionally biased region" description="Polar residues" evidence="5">
    <location>
        <begin position="587"/>
        <end position="596"/>
    </location>
</feature>
<accession>A0A2T3A4T6</accession>
<feature type="compositionally biased region" description="Polar residues" evidence="5">
    <location>
        <begin position="482"/>
        <end position="519"/>
    </location>
</feature>
<evidence type="ECO:0000313" key="8">
    <source>
        <dbReference type="Proteomes" id="UP000241462"/>
    </source>
</evidence>
<evidence type="ECO:0000259" key="6">
    <source>
        <dbReference type="PROSITE" id="PS50305"/>
    </source>
</evidence>
<dbReference type="GO" id="GO:0070403">
    <property type="term" value="F:NAD+ binding"/>
    <property type="evidence" value="ECO:0007669"/>
    <property type="project" value="InterPro"/>
</dbReference>
<feature type="region of interest" description="Disordered" evidence="5">
    <location>
        <begin position="66"/>
        <end position="132"/>
    </location>
</feature>
<dbReference type="SUPFAM" id="SSF52467">
    <property type="entry name" value="DHS-like NAD/FAD-binding domain"/>
    <property type="match status" value="3"/>
</dbReference>
<feature type="region of interest" description="Disordered" evidence="5">
    <location>
        <begin position="144"/>
        <end position="169"/>
    </location>
</feature>
<dbReference type="InterPro" id="IPR003000">
    <property type="entry name" value="Sirtuin"/>
</dbReference>
<evidence type="ECO:0000256" key="1">
    <source>
        <dbReference type="ARBA" id="ARBA00006924"/>
    </source>
</evidence>
<dbReference type="InterPro" id="IPR026590">
    <property type="entry name" value="Ssirtuin_cat_dom"/>
</dbReference>
<dbReference type="InterPro" id="IPR029035">
    <property type="entry name" value="DHS-like_NAD/FAD-binding_dom"/>
</dbReference>
<dbReference type="Pfam" id="PF02146">
    <property type="entry name" value="SIR2"/>
    <property type="match status" value="3"/>
</dbReference>
<organism evidence="7 8">
    <name type="scientific">Coniella lustricola</name>
    <dbReference type="NCBI Taxonomy" id="2025994"/>
    <lineage>
        <taxon>Eukaryota</taxon>
        <taxon>Fungi</taxon>
        <taxon>Dikarya</taxon>
        <taxon>Ascomycota</taxon>
        <taxon>Pezizomycotina</taxon>
        <taxon>Sordariomycetes</taxon>
        <taxon>Sordariomycetidae</taxon>
        <taxon>Diaporthales</taxon>
        <taxon>Schizoparmaceae</taxon>
        <taxon>Coniella</taxon>
    </lineage>
</organism>
<evidence type="ECO:0000313" key="7">
    <source>
        <dbReference type="EMBL" id="PSR82836.1"/>
    </source>
</evidence>
<evidence type="ECO:0000256" key="2">
    <source>
        <dbReference type="ARBA" id="ARBA00022679"/>
    </source>
</evidence>
<sequence length="1330" mass="144146">MPTLHVPAGSTDHLQRIADALWKAKKVVVITGAGISTNSGIPDFRSENGLYSMIQGQFDAAARLGAGKPQTDTVPQDEIEADNRARKRRKTSTPVEDSIEVVTTIPDKGNTSEKDSNGETVTVGENQSSDNGLIDLIAVEVSDHDRNDTEPQDEAESSTTDQGQTADRTIIVGSRIKTKDCNTSNATILPLSDGMTSLDDTQNVKFDVQEEAPAVSKLPHEDKKQDGRAFQTRTRNNRRKRLEPGGEESASPTALAAKSLDGDAALPPCTVSEHPQPRIADTITASTSIPSTPRQRALRSLIQTSASSPLSSPPSHLSDVFDEQSIDPPPSSSRPSSPVSEGEDSGAEEDEEGDNQQSLSQEQFNRASTFKRSLSTLKGRELFDSSIWADPLKTSVFYTFATNLRQKSRDASPTGCHHFISHLSRAGKMVRCYTQNIDLLEDKVGLSTRLLLGPGSRGRFSTKVAKSLAASVAARTLNNANNSSASVTPVASQETSQAVSDAPVSSQSTSGVNSQQSMVDSDAKFDDESQGLGSVAAQGDEDIMAPDLEGDQQIFEGPGKDDTASNTRPAEAQTGDASSPADKPSTKAESGLSTPEPNKGVECVFLHGSLRALRCFQCGCVADWDEGDRELQTMSGQQPPCPRCEHATVARQERGKRALGVGKLRPDVVLYGEEHPESHRISTIIQHDIALAPDMLIVMGTSLKVHGLKTVVREFAKTVHNRKDGKVIFVNYTKPADSVWADVFDFWIEMDCDAWVEDLKEKKPIMWLPPGSVEDDPKPARKRRPAKDEAEKKDSKRPKKTEEEPPEEQVEIPPAVVTAVVADASADVVAEEQNKKPNKARLKNPKKEEPSDDKKSVPKRPAAFRDCRQNAVYWVTKIRTDLAKISGRELEPYPPSQPSPMITADVAATPPVTTAAAEKSPAALEAVRPKRRPRTKNTKSRLDPQGASKTGQQTARKSPKPTRAPTKPKAGAKAKKEHIRGSSTLKLHSTSVIPIPQPPWQRFGQTTVFPPLIKQEGNETSPHNPQVLNEVPIPNTSLNKAGESNSIVNAVKSNHRIRKPKAIFGEASSSDQPPRREAPVSNSKMKMAKFGSFARRSKVSTQGNAVPQAQVPTAGVDVTGRVMLPIPNPQPAHLSAAAMPSSASLTPVERIVLAPIRTVHHERKNSSFLQLTLGPSQQSPHGPAPSYLEPLVSTGPPQDMSSEMSPILSPGQWRNRAFEYVDTMARRFSFPRRSLDYPIQPPNGPYSAPMIHGRSSLPPAPGLSPRVPFLSEAPSLLTGRPVTQDYSSPPNVTGPAVPDDSPNRQLHLESEAAMTLSQMRIYDPRKFART</sequence>
<dbReference type="PANTHER" id="PTHR11085">
    <property type="entry name" value="NAD-DEPENDENT PROTEIN DEACYLASE SIRTUIN-5, MITOCHONDRIAL-RELATED"/>
    <property type="match status" value="1"/>
</dbReference>
<feature type="compositionally biased region" description="Polar residues" evidence="5">
    <location>
        <begin position="1195"/>
        <end position="1204"/>
    </location>
</feature>
<keyword evidence="3" id="KW-0520">NAD</keyword>
<evidence type="ECO:0000256" key="4">
    <source>
        <dbReference type="PROSITE-ProRule" id="PRU00236"/>
    </source>
</evidence>
<dbReference type="PANTHER" id="PTHR11085:SF8">
    <property type="entry name" value="NAD-DEPENDENT HISTONE DEACETYLASE HST3"/>
    <property type="match status" value="1"/>
</dbReference>
<feature type="compositionally biased region" description="Polar residues" evidence="5">
    <location>
        <begin position="118"/>
        <end position="131"/>
    </location>
</feature>
<dbReference type="Proteomes" id="UP000241462">
    <property type="component" value="Unassembled WGS sequence"/>
</dbReference>
<keyword evidence="8" id="KW-1185">Reference proteome</keyword>
<dbReference type="InterPro" id="IPR050134">
    <property type="entry name" value="NAD-dep_sirtuin_deacylases"/>
</dbReference>
<feature type="compositionally biased region" description="Polar residues" evidence="5">
    <location>
        <begin position="355"/>
        <end position="365"/>
    </location>
</feature>
<feature type="compositionally biased region" description="Low complexity" evidence="5">
    <location>
        <begin position="279"/>
        <end position="293"/>
    </location>
</feature>
<feature type="region of interest" description="Disordered" evidence="5">
    <location>
        <begin position="482"/>
        <end position="530"/>
    </location>
</feature>
<dbReference type="Gene3D" id="3.40.50.1220">
    <property type="entry name" value="TPP-binding domain"/>
    <property type="match status" value="2"/>
</dbReference>